<comment type="similarity">
    <text evidence="2">Belongs to the complex I 30 kDa subunit family.</text>
</comment>
<evidence type="ECO:0000256" key="1">
    <source>
        <dbReference type="ARBA" id="ARBA00004173"/>
    </source>
</evidence>
<keyword evidence="4" id="KW-0813">Transport</keyword>
<name>A0A8J2EEU6_COTCN</name>
<reference evidence="10" key="1">
    <citation type="submission" date="2021-04" db="EMBL/GenBank/DDBJ databases">
        <authorList>
            <person name="Chebbi M.A.C M."/>
        </authorList>
    </citation>
    <scope>NUCLEOTIDE SEQUENCE</scope>
</reference>
<organism evidence="10 11">
    <name type="scientific">Cotesia congregata</name>
    <name type="common">Parasitoid wasp</name>
    <name type="synonym">Apanteles congregatus</name>
    <dbReference type="NCBI Taxonomy" id="51543"/>
    <lineage>
        <taxon>Eukaryota</taxon>
        <taxon>Metazoa</taxon>
        <taxon>Ecdysozoa</taxon>
        <taxon>Arthropoda</taxon>
        <taxon>Hexapoda</taxon>
        <taxon>Insecta</taxon>
        <taxon>Pterygota</taxon>
        <taxon>Neoptera</taxon>
        <taxon>Endopterygota</taxon>
        <taxon>Hymenoptera</taxon>
        <taxon>Apocrita</taxon>
        <taxon>Ichneumonoidea</taxon>
        <taxon>Braconidae</taxon>
        <taxon>Microgastrinae</taxon>
        <taxon>Cotesia</taxon>
    </lineage>
</organism>
<evidence type="ECO:0000313" key="10">
    <source>
        <dbReference type="EMBL" id="CAG5071951.1"/>
    </source>
</evidence>
<dbReference type="InterPro" id="IPR001268">
    <property type="entry name" value="NADH_UbQ_OxRdtase_30kDa_su"/>
</dbReference>
<evidence type="ECO:0000256" key="7">
    <source>
        <dbReference type="ARBA" id="ARBA00023075"/>
    </source>
</evidence>
<dbReference type="OrthoDB" id="37721at2759"/>
<comment type="catalytic activity">
    <reaction evidence="8">
        <text>a ubiquinone + NADH + 5 H(+)(in) = a ubiquinol + NAD(+) + 4 H(+)(out)</text>
        <dbReference type="Rhea" id="RHEA:29091"/>
        <dbReference type="Rhea" id="RHEA-COMP:9565"/>
        <dbReference type="Rhea" id="RHEA-COMP:9566"/>
        <dbReference type="ChEBI" id="CHEBI:15378"/>
        <dbReference type="ChEBI" id="CHEBI:16389"/>
        <dbReference type="ChEBI" id="CHEBI:17976"/>
        <dbReference type="ChEBI" id="CHEBI:57540"/>
        <dbReference type="ChEBI" id="CHEBI:57945"/>
        <dbReference type="EC" id="7.1.1.2"/>
    </reaction>
</comment>
<keyword evidence="6" id="KW-0520">NAD</keyword>
<evidence type="ECO:0000256" key="8">
    <source>
        <dbReference type="ARBA" id="ARBA00049551"/>
    </source>
</evidence>
<sequence length="177" mass="20505">MAFFIKNSFKSLAQSSCISISKRYLSISSTLRNPQTTTEAEDESQRSSIVRKSFHDNLDSVRSFGQYLAECLPKYVQKVQMTAQDELEILIAPSGIRPTLSFLRDHHNSQYTILADLTALDVPSRPYRFELVYNLLSLRFNNRIRVKSYTDELTPVDSVVSIFKAANWYEREVWDMF</sequence>
<feature type="domain" description="NADH:ubiquinone oxidoreductase 30kDa subunit" evidence="9">
    <location>
        <begin position="91"/>
        <end position="177"/>
    </location>
</feature>
<dbReference type="SUPFAM" id="SSF143243">
    <property type="entry name" value="Nqo5-like"/>
    <property type="match status" value="1"/>
</dbReference>
<keyword evidence="7" id="KW-0830">Ubiquinone</keyword>
<evidence type="ECO:0000256" key="4">
    <source>
        <dbReference type="ARBA" id="ARBA00022448"/>
    </source>
</evidence>
<dbReference type="EMBL" id="CAJNRD030000613">
    <property type="protein sequence ID" value="CAG5071951.1"/>
    <property type="molecule type" value="Genomic_DNA"/>
</dbReference>
<dbReference type="GO" id="GO:0005739">
    <property type="term" value="C:mitochondrion"/>
    <property type="evidence" value="ECO:0007669"/>
    <property type="project" value="UniProtKB-SubCell"/>
</dbReference>
<evidence type="ECO:0000256" key="5">
    <source>
        <dbReference type="ARBA" id="ARBA00022967"/>
    </source>
</evidence>
<comment type="caution">
    <text evidence="10">The sequence shown here is derived from an EMBL/GenBank/DDBJ whole genome shotgun (WGS) entry which is preliminary data.</text>
</comment>
<dbReference type="Proteomes" id="UP000786811">
    <property type="component" value="Unassembled WGS sequence"/>
</dbReference>
<keyword evidence="5" id="KW-1278">Translocase</keyword>
<evidence type="ECO:0000313" key="11">
    <source>
        <dbReference type="Proteomes" id="UP000786811"/>
    </source>
</evidence>
<keyword evidence="11" id="KW-1185">Reference proteome</keyword>
<dbReference type="AlphaFoldDB" id="A0A8J2EEU6"/>
<evidence type="ECO:0000256" key="2">
    <source>
        <dbReference type="ARBA" id="ARBA00007569"/>
    </source>
</evidence>
<accession>A0A8J2EEU6</accession>
<feature type="non-terminal residue" evidence="10">
    <location>
        <position position="1"/>
    </location>
</feature>
<dbReference type="GO" id="GO:0008137">
    <property type="term" value="F:NADH dehydrogenase (ubiquinone) activity"/>
    <property type="evidence" value="ECO:0007669"/>
    <property type="project" value="UniProtKB-EC"/>
</dbReference>
<comment type="subcellular location">
    <subcellularLocation>
        <location evidence="1">Mitochondrion</location>
    </subcellularLocation>
</comment>
<dbReference type="Pfam" id="PF00329">
    <property type="entry name" value="Complex1_30kDa"/>
    <property type="match status" value="1"/>
</dbReference>
<dbReference type="Gene3D" id="3.30.460.80">
    <property type="entry name" value="NADH:ubiquinone oxidoreductase, 30kDa subunit"/>
    <property type="match status" value="1"/>
</dbReference>
<dbReference type="GO" id="GO:0016020">
    <property type="term" value="C:membrane"/>
    <property type="evidence" value="ECO:0007669"/>
    <property type="project" value="UniProtKB-ARBA"/>
</dbReference>
<evidence type="ECO:0000256" key="6">
    <source>
        <dbReference type="ARBA" id="ARBA00023027"/>
    </source>
</evidence>
<dbReference type="PANTHER" id="PTHR10884:SF14">
    <property type="entry name" value="NADH DEHYDROGENASE [UBIQUINONE] IRON-SULFUR PROTEIN 3, MITOCHONDRIAL"/>
    <property type="match status" value="1"/>
</dbReference>
<dbReference type="PANTHER" id="PTHR10884">
    <property type="entry name" value="NADH DEHYDROGENASE UBIQUINONE IRON-SULFUR PROTEIN 3"/>
    <property type="match status" value="1"/>
</dbReference>
<evidence type="ECO:0000259" key="9">
    <source>
        <dbReference type="Pfam" id="PF00329"/>
    </source>
</evidence>
<proteinExistence type="inferred from homology"/>
<evidence type="ECO:0000256" key="3">
    <source>
        <dbReference type="ARBA" id="ARBA00020084"/>
    </source>
</evidence>
<protein>
    <recommendedName>
        <fullName evidence="3">NADH dehydrogenase [ubiquinone] iron-sulfur protein 3, mitochondrial</fullName>
    </recommendedName>
</protein>
<dbReference type="FunFam" id="3.30.460.80:FF:000002">
    <property type="entry name" value="NADH dehydrogenase iron-sulfur protein 3, mitochondrial"/>
    <property type="match status" value="1"/>
</dbReference>
<dbReference type="InterPro" id="IPR037232">
    <property type="entry name" value="NADH_quin_OxRdtase_su_C/D-like"/>
</dbReference>
<gene>
    <name evidence="10" type="ORF">HICCMSTLAB_LOCUS100</name>
</gene>